<organism evidence="6 7">
    <name type="scientific">Tolypothrix tenuis PCC 7101</name>
    <dbReference type="NCBI Taxonomy" id="231146"/>
    <lineage>
        <taxon>Bacteria</taxon>
        <taxon>Bacillati</taxon>
        <taxon>Cyanobacteriota</taxon>
        <taxon>Cyanophyceae</taxon>
        <taxon>Nostocales</taxon>
        <taxon>Tolypothrichaceae</taxon>
        <taxon>Tolypothrix</taxon>
    </lineage>
</organism>
<accession>A0A1Z4NBP4</accession>
<reference evidence="6 7" key="1">
    <citation type="submission" date="2017-06" db="EMBL/GenBank/DDBJ databases">
        <title>Genome sequencing of cyanobaciteial culture collection at National Institute for Environmental Studies (NIES).</title>
        <authorList>
            <person name="Hirose Y."/>
            <person name="Shimura Y."/>
            <person name="Fujisawa T."/>
            <person name="Nakamura Y."/>
            <person name="Kawachi M."/>
        </authorList>
    </citation>
    <scope>NUCLEOTIDE SEQUENCE [LARGE SCALE GENOMIC DNA]</scope>
    <source>
        <strain evidence="6 7">NIES-37</strain>
        <plasmid evidence="7">Plasmid2 dna</plasmid>
    </source>
</reference>
<evidence type="ECO:0000259" key="5">
    <source>
        <dbReference type="Pfam" id="PF01385"/>
    </source>
</evidence>
<keyword evidence="2" id="KW-0815">Transposition</keyword>
<dbReference type="RefSeq" id="WP_321206611.1">
    <property type="nucleotide sequence ID" value="NZ_CAWNJS010000003.1"/>
</dbReference>
<proteinExistence type="inferred from homology"/>
<feature type="domain" description="Probable transposase IS891/IS1136/IS1341" evidence="5">
    <location>
        <begin position="179"/>
        <end position="291"/>
    </location>
</feature>
<protein>
    <submittedName>
        <fullName evidence="6">Transposase</fullName>
    </submittedName>
</protein>
<dbReference type="Pfam" id="PF01385">
    <property type="entry name" value="OrfB_IS605"/>
    <property type="match status" value="1"/>
</dbReference>
<keyword evidence="7" id="KW-1185">Reference proteome</keyword>
<geneLocation type="plasmid" evidence="7">
    <name>Plasmid2 dna</name>
</geneLocation>
<dbReference type="InterPro" id="IPR010095">
    <property type="entry name" value="Cas12f1-like_TNB"/>
</dbReference>
<sequence>MGIQQNLIYCDTDTKAILKFLCEQSNSLYNCGVYWARQIFFKTGRIISKFDPVYEVGNNIHAQVMPSVPAQQTLLSVSEAFKSFKGLRELFFKGELDQKPKPPNYRTPGGLFKVAYPNVGAGKPTLLENGLIRFPLGLQINRWFKVKEFFLPLPINLDFNKVKEFTILPKNGKFYLECSYEVERVNIKPDINQALSIDLGTSANLMACVDTLGNSFLVDSRHAKSMNQLYNKRVANYKEGKPQSYWDNFLDKITRKRNHQMRDMVNKAARIAINHCLVNGIGTIVIGWNAEIKDGADMGRKSNQQFVQMPLAKLKERIKQLCGIYSIRYVETEEANTSCASYLDGDSLPKYGEKPDGWKASGKRIKRGLYRSKDGSLINSDLNGSSNILRKVARNLGIDLSRLGRRCLTSVRRIRLWATKSNLTLNNPRAFTPGS</sequence>
<keyword evidence="4" id="KW-0233">DNA recombination</keyword>
<evidence type="ECO:0000313" key="7">
    <source>
        <dbReference type="Proteomes" id="UP000218785"/>
    </source>
</evidence>
<evidence type="ECO:0000256" key="1">
    <source>
        <dbReference type="ARBA" id="ARBA00008761"/>
    </source>
</evidence>
<dbReference type="NCBIfam" id="TIGR01766">
    <property type="entry name" value="IS200/IS605 family accessory protein TnpB-like domain"/>
    <property type="match status" value="1"/>
</dbReference>
<name>A0A1Z4NBP4_9CYAN</name>
<dbReference type="NCBIfam" id="NF040570">
    <property type="entry name" value="guided_TnpB"/>
    <property type="match status" value="1"/>
</dbReference>
<comment type="similarity">
    <text evidence="1">In the C-terminal section; belongs to the transposase 35 family.</text>
</comment>
<dbReference type="KEGG" id="ttq:NIES37_71610"/>
<dbReference type="GO" id="GO:0003677">
    <property type="term" value="F:DNA binding"/>
    <property type="evidence" value="ECO:0007669"/>
    <property type="project" value="UniProtKB-KW"/>
</dbReference>
<dbReference type="InterPro" id="IPR001959">
    <property type="entry name" value="Transposase"/>
</dbReference>
<dbReference type="AlphaFoldDB" id="A0A1Z4NBP4"/>
<keyword evidence="3" id="KW-0238">DNA-binding</keyword>
<dbReference type="Proteomes" id="UP000218785">
    <property type="component" value="Plasmid plasmid2"/>
</dbReference>
<gene>
    <name evidence="6" type="ORF">NIES37_71610</name>
</gene>
<keyword evidence="6" id="KW-0614">Plasmid</keyword>
<dbReference type="GO" id="GO:0032196">
    <property type="term" value="P:transposition"/>
    <property type="evidence" value="ECO:0007669"/>
    <property type="project" value="UniProtKB-KW"/>
</dbReference>
<dbReference type="EMBL" id="AP018250">
    <property type="protein sequence ID" value="BAZ03148.1"/>
    <property type="molecule type" value="Genomic_DNA"/>
</dbReference>
<evidence type="ECO:0000256" key="4">
    <source>
        <dbReference type="ARBA" id="ARBA00023172"/>
    </source>
</evidence>
<evidence type="ECO:0000256" key="2">
    <source>
        <dbReference type="ARBA" id="ARBA00022578"/>
    </source>
</evidence>
<dbReference type="GO" id="GO:0006310">
    <property type="term" value="P:DNA recombination"/>
    <property type="evidence" value="ECO:0007669"/>
    <property type="project" value="UniProtKB-KW"/>
</dbReference>
<evidence type="ECO:0000313" key="6">
    <source>
        <dbReference type="EMBL" id="BAZ03148.1"/>
    </source>
</evidence>
<evidence type="ECO:0000256" key="3">
    <source>
        <dbReference type="ARBA" id="ARBA00023125"/>
    </source>
</evidence>